<reference evidence="1 2" key="1">
    <citation type="journal article" date="2011" name="PLoS Genet.">
        <title>Comparative genomic analysis of human fungal pathogens causing paracoccidioidomycosis.</title>
        <authorList>
            <person name="Desjardins C.A."/>
            <person name="Champion M.D."/>
            <person name="Holder J.W."/>
            <person name="Muszewska A."/>
            <person name="Goldberg J."/>
            <person name="Bailao A.M."/>
            <person name="Brigido M.M."/>
            <person name="Ferreira M.E."/>
            <person name="Garcia A.M."/>
            <person name="Grynberg M."/>
            <person name="Gujja S."/>
            <person name="Heiman D.I."/>
            <person name="Henn M.R."/>
            <person name="Kodira C.D."/>
            <person name="Leon-Narvaez H."/>
            <person name="Longo L.V."/>
            <person name="Ma L.J."/>
            <person name="Malavazi I."/>
            <person name="Matsuo A.L."/>
            <person name="Morais F.V."/>
            <person name="Pereira M."/>
            <person name="Rodriguez-Brito S."/>
            <person name="Sakthikumar S."/>
            <person name="Salem-Izacc S.M."/>
            <person name="Sykes S.M."/>
            <person name="Teixeira M.M."/>
            <person name="Vallejo M.C."/>
            <person name="Walter M.E."/>
            <person name="Yandava C."/>
            <person name="Young S."/>
            <person name="Zeng Q."/>
            <person name="Zucker J."/>
            <person name="Felipe M.S."/>
            <person name="Goldman G.H."/>
            <person name="Haas B.J."/>
            <person name="McEwen J.G."/>
            <person name="Nino-Vega G."/>
            <person name="Puccia R."/>
            <person name="San-Blas G."/>
            <person name="Soares C.M."/>
            <person name="Birren B.W."/>
            <person name="Cuomo C.A."/>
        </authorList>
    </citation>
    <scope>NUCLEOTIDE SEQUENCE [LARGE SCALE GENOMIC DNA]</scope>
    <source>
        <strain evidence="2">ATCC MYA-826 / Pb01</strain>
    </source>
</reference>
<proteinExistence type="predicted"/>
<accession>A0A0A2V2U4</accession>
<dbReference type="GeneID" id="26970402"/>
<protein>
    <submittedName>
        <fullName evidence="1">Uncharacterized protein</fullName>
    </submittedName>
</protein>
<keyword evidence="2" id="KW-1185">Reference proteome</keyword>
<dbReference type="KEGG" id="pbl:PAAG_11380"/>
<dbReference type="VEuPathDB" id="FungiDB:PAAG_11380"/>
<gene>
    <name evidence="1" type="ORF">PAAG_11380</name>
</gene>
<dbReference type="HOGENOM" id="CLU_2574514_0_0_1"/>
<dbReference type="RefSeq" id="XP_015703301.1">
    <property type="nucleotide sequence ID" value="XM_015847039.1"/>
</dbReference>
<name>A0A0A2V2U4_PARBA</name>
<dbReference type="EMBL" id="KN293995">
    <property type="protein sequence ID" value="KGQ01808.1"/>
    <property type="molecule type" value="Genomic_DNA"/>
</dbReference>
<dbReference type="Proteomes" id="UP000002059">
    <property type="component" value="Partially assembled WGS sequence"/>
</dbReference>
<dbReference type="AlphaFoldDB" id="A0A0A2V2U4"/>
<organism evidence="1 2">
    <name type="scientific">Paracoccidioides lutzii (strain ATCC MYA-826 / Pb01)</name>
    <name type="common">Paracoccidioides brasiliensis</name>
    <dbReference type="NCBI Taxonomy" id="502779"/>
    <lineage>
        <taxon>Eukaryota</taxon>
        <taxon>Fungi</taxon>
        <taxon>Dikarya</taxon>
        <taxon>Ascomycota</taxon>
        <taxon>Pezizomycotina</taxon>
        <taxon>Eurotiomycetes</taxon>
        <taxon>Eurotiomycetidae</taxon>
        <taxon>Onygenales</taxon>
        <taxon>Ajellomycetaceae</taxon>
        <taxon>Paracoccidioides</taxon>
    </lineage>
</organism>
<evidence type="ECO:0000313" key="2">
    <source>
        <dbReference type="Proteomes" id="UP000002059"/>
    </source>
</evidence>
<dbReference type="OrthoDB" id="4207519at2759"/>
<sequence length="81" mass="9118">MADHLLTLMAFHLYPSLRWQELGLVFKTLGDTVAEHGIQTEDIYNFDETGFAMGSVQLPRSSPVLSATAGQRFYNQEIENV</sequence>
<evidence type="ECO:0000313" key="1">
    <source>
        <dbReference type="EMBL" id="KGQ01808.1"/>
    </source>
</evidence>